<dbReference type="RefSeq" id="WP_013253465.1">
    <property type="nucleotide sequence ID" value="NC_014364.1"/>
</dbReference>
<keyword evidence="3" id="KW-1185">Reference proteome</keyword>
<dbReference type="SUPFAM" id="SSF56300">
    <property type="entry name" value="Metallo-dependent phosphatases"/>
    <property type="match status" value="1"/>
</dbReference>
<dbReference type="STRING" id="573413.Spirs_0867"/>
<reference evidence="2 3" key="1">
    <citation type="journal article" date="2010" name="Stand. Genomic Sci.">
        <title>Complete genome sequence of Spirochaeta smaragdinae type strain (SEBR 4228).</title>
        <authorList>
            <person name="Mavromatis K."/>
            <person name="Yasawong M."/>
            <person name="Chertkov O."/>
            <person name="Lapidus A."/>
            <person name="Lucas S."/>
            <person name="Nolan M."/>
            <person name="Del Rio T.G."/>
            <person name="Tice H."/>
            <person name="Cheng J.F."/>
            <person name="Pitluck S."/>
            <person name="Liolios K."/>
            <person name="Ivanova N."/>
            <person name="Tapia R."/>
            <person name="Han C."/>
            <person name="Bruce D."/>
            <person name="Goodwin L."/>
            <person name="Pati A."/>
            <person name="Chen A."/>
            <person name="Palaniappan K."/>
            <person name="Land M."/>
            <person name="Hauser L."/>
            <person name="Chang Y.J."/>
            <person name="Jeffries C.D."/>
            <person name="Detter J.C."/>
            <person name="Rohde M."/>
            <person name="Brambilla E."/>
            <person name="Spring S."/>
            <person name="Goker M."/>
            <person name="Sikorski J."/>
            <person name="Woyke T."/>
            <person name="Bristow J."/>
            <person name="Eisen J.A."/>
            <person name="Markowitz V."/>
            <person name="Hugenholtz P."/>
            <person name="Klenk H.P."/>
            <person name="Kyrpides N.C."/>
        </authorList>
    </citation>
    <scope>NUCLEOTIDE SEQUENCE [LARGE SCALE GENOMIC DNA]</scope>
    <source>
        <strain evidence="3">DSM 11293 / JCM 15392 / SEBR 4228</strain>
    </source>
</reference>
<gene>
    <name evidence="2" type="ordered locus">Spirs_0867</name>
</gene>
<name>E1RCC1_SEDSS</name>
<dbReference type="eggNOG" id="COG0639">
    <property type="taxonomic scope" value="Bacteria"/>
</dbReference>
<proteinExistence type="predicted"/>
<protein>
    <submittedName>
        <fullName evidence="2">Metallophosphoesterase</fullName>
    </submittedName>
</protein>
<dbReference type="HOGENOM" id="CLU_927204_0_0_12"/>
<dbReference type="EMBL" id="CP002116">
    <property type="protein sequence ID" value="ADK80001.1"/>
    <property type="molecule type" value="Genomic_DNA"/>
</dbReference>
<dbReference type="OrthoDB" id="5427983at2"/>
<dbReference type="GO" id="GO:0016787">
    <property type="term" value="F:hydrolase activity"/>
    <property type="evidence" value="ECO:0007669"/>
    <property type="project" value="InterPro"/>
</dbReference>
<feature type="domain" description="Calcineurin-like phosphoesterase" evidence="1">
    <location>
        <begin position="42"/>
        <end position="248"/>
    </location>
</feature>
<evidence type="ECO:0000259" key="1">
    <source>
        <dbReference type="Pfam" id="PF00149"/>
    </source>
</evidence>
<dbReference type="InterPro" id="IPR004843">
    <property type="entry name" value="Calcineurin-like_PHP"/>
</dbReference>
<evidence type="ECO:0000313" key="2">
    <source>
        <dbReference type="EMBL" id="ADK80001.1"/>
    </source>
</evidence>
<dbReference type="Proteomes" id="UP000002318">
    <property type="component" value="Chromosome"/>
</dbReference>
<dbReference type="AlphaFoldDB" id="E1RCC1"/>
<sequence>MKITPEHIRKVIKILGNNKNRPKDREGRPGGLIDISKDKREVIVIGDLHGAYDNLVKIVAHDGNDKALEAGKSLVVFIGDGVHNDQTGHMLEMESSLLVLEEMFRLILTYGENILYIRGNHDTFDERLAKSGIQQGKIFREFLLEHRGEEYVESVSDFFESLPLFIIGNGFVITHAGPVRGGCGRDELINAYSDQEICHQLMWNRLHEFRGTPSLKEYDERDIRKMLKALNLPEDLPFIVGHNPMWNTGNLTGIWRDIIGIKNHIIIYTNLQTRAPYLKIHEGEITDVFAIEKERERFYV</sequence>
<dbReference type="Pfam" id="PF00149">
    <property type="entry name" value="Metallophos"/>
    <property type="match status" value="1"/>
</dbReference>
<dbReference type="KEGG" id="ssm:Spirs_0867"/>
<dbReference type="InterPro" id="IPR029052">
    <property type="entry name" value="Metallo-depent_PP-like"/>
</dbReference>
<dbReference type="Gene3D" id="3.60.21.10">
    <property type="match status" value="1"/>
</dbReference>
<organism evidence="2 3">
    <name type="scientific">Sediminispirochaeta smaragdinae (strain DSM 11293 / JCM 15392 / SEBR 4228)</name>
    <name type="common">Spirochaeta smaragdinae</name>
    <dbReference type="NCBI Taxonomy" id="573413"/>
    <lineage>
        <taxon>Bacteria</taxon>
        <taxon>Pseudomonadati</taxon>
        <taxon>Spirochaetota</taxon>
        <taxon>Spirochaetia</taxon>
        <taxon>Spirochaetales</taxon>
        <taxon>Spirochaetaceae</taxon>
        <taxon>Sediminispirochaeta</taxon>
    </lineage>
</organism>
<accession>E1RCC1</accession>
<evidence type="ECO:0000313" key="3">
    <source>
        <dbReference type="Proteomes" id="UP000002318"/>
    </source>
</evidence>